<dbReference type="GeneID" id="41606511"/>
<accession>A0A0E3PER1</accession>
<dbReference type="KEGG" id="msz:MSSIH_2387"/>
<evidence type="ECO:0000256" key="2">
    <source>
        <dbReference type="ARBA" id="ARBA00022519"/>
    </source>
</evidence>
<keyword evidence="5" id="KW-0472">Membrane</keyword>
<dbReference type="GO" id="GO:0009246">
    <property type="term" value="P:enterobacterial common antigen biosynthetic process"/>
    <property type="evidence" value="ECO:0007669"/>
    <property type="project" value="InterPro"/>
</dbReference>
<keyword evidence="1" id="KW-1003">Cell membrane</keyword>
<evidence type="ECO:0000313" key="6">
    <source>
        <dbReference type="EMBL" id="AKB33077.1"/>
    </source>
</evidence>
<keyword evidence="2" id="KW-0997">Cell inner membrane</keyword>
<dbReference type="RefSeq" id="WP_148705584.1">
    <property type="nucleotide sequence ID" value="NZ_CP009507.1"/>
</dbReference>
<dbReference type="Proteomes" id="UP000033092">
    <property type="component" value="Chromosome"/>
</dbReference>
<dbReference type="GO" id="GO:0008417">
    <property type="term" value="F:fucosyltransferase activity"/>
    <property type="evidence" value="ECO:0007669"/>
    <property type="project" value="InterPro"/>
</dbReference>
<organism evidence="6 7">
    <name type="scientific">Methanosarcina siciliae HI350</name>
    <dbReference type="NCBI Taxonomy" id="1434119"/>
    <lineage>
        <taxon>Archaea</taxon>
        <taxon>Methanobacteriati</taxon>
        <taxon>Methanobacteriota</taxon>
        <taxon>Stenosarchaea group</taxon>
        <taxon>Methanomicrobia</taxon>
        <taxon>Methanosarcinales</taxon>
        <taxon>Methanosarcinaceae</taxon>
        <taxon>Methanosarcina</taxon>
    </lineage>
</organism>
<dbReference type="EC" id="2.4.1.-" evidence="6"/>
<protein>
    <submittedName>
        <fullName evidence="6">4-alpha-L-fucosyltransferase</fullName>
        <ecNumber evidence="6">2.4.1.-</ecNumber>
    </submittedName>
</protein>
<evidence type="ECO:0000256" key="1">
    <source>
        <dbReference type="ARBA" id="ARBA00022475"/>
    </source>
</evidence>
<dbReference type="Pfam" id="PF07429">
    <property type="entry name" value="Glyco_transf_56"/>
    <property type="match status" value="1"/>
</dbReference>
<dbReference type="EMBL" id="CP009507">
    <property type="protein sequence ID" value="AKB33077.1"/>
    <property type="molecule type" value="Genomic_DNA"/>
</dbReference>
<evidence type="ECO:0000313" key="7">
    <source>
        <dbReference type="Proteomes" id="UP000033092"/>
    </source>
</evidence>
<dbReference type="InterPro" id="IPR009993">
    <property type="entry name" value="WecF"/>
</dbReference>
<sequence>MIENIKILHLAPDYIFTDIAYKNFESIAPLCNTFFIPSLNKKLNYIKETPVKLINPFSFKNPFFMKSLEKYDFIVLHSLNTFNQEIVAHSSPCLKFVWIGMGHDYYDIIYENHESLYQEQTKDIVKNLTNKENSTDNLLNRLAKNIFYKKIEKKTIVGKINFFAPVLENEYDIVASKFNSNFPAFIAWNYGGTAMIEGKIKHCNLNGNNILVGNSATPSNNHMEVFDFLRTQNLSGKKIICPLSYGNSEYANILKKKCRAFFGDSFLSVDEFMPYESYVNLISSCSNVIMNHHRQQGGGNVLAMLYLGAKVFLNEKNPLYVYYKESGIVIFTIDELYNNPSLLDFHLSEEAIEKNRQIIKARFSEKTILNKTENLIKKVIYSSKSSG</sequence>
<proteinExistence type="predicted"/>
<evidence type="ECO:0000256" key="5">
    <source>
        <dbReference type="ARBA" id="ARBA00023136"/>
    </source>
</evidence>
<reference evidence="6 7" key="1">
    <citation type="submission" date="2014-07" db="EMBL/GenBank/DDBJ databases">
        <title>Methanogenic archaea and the global carbon cycle.</title>
        <authorList>
            <person name="Henriksen J.R."/>
            <person name="Luke J."/>
            <person name="Reinhart S."/>
            <person name="Benedict M.N."/>
            <person name="Youngblut N.D."/>
            <person name="Metcalf M.E."/>
            <person name="Whitaker R.J."/>
            <person name="Metcalf W.W."/>
        </authorList>
    </citation>
    <scope>NUCLEOTIDE SEQUENCE [LARGE SCALE GENOMIC DNA]</scope>
    <source>
        <strain evidence="6 7">HI350</strain>
    </source>
</reference>
<keyword evidence="3 6" id="KW-0328">Glycosyltransferase</keyword>
<dbReference type="HOGENOM" id="CLU_061161_1_0_2"/>
<name>A0A0E3PER1_9EURY</name>
<evidence type="ECO:0000256" key="4">
    <source>
        <dbReference type="ARBA" id="ARBA00022679"/>
    </source>
</evidence>
<dbReference type="PATRIC" id="fig|1434119.4.peg.3136"/>
<dbReference type="AlphaFoldDB" id="A0A0E3PER1"/>
<evidence type="ECO:0000256" key="3">
    <source>
        <dbReference type="ARBA" id="ARBA00022676"/>
    </source>
</evidence>
<keyword evidence="4 6" id="KW-0808">Transferase</keyword>
<gene>
    <name evidence="6" type="ORF">MSSIH_2387</name>
</gene>